<dbReference type="Pfam" id="PF12146">
    <property type="entry name" value="Hydrolase_4"/>
    <property type="match status" value="1"/>
</dbReference>
<dbReference type="PANTHER" id="PTHR11614">
    <property type="entry name" value="PHOSPHOLIPASE-RELATED"/>
    <property type="match status" value="1"/>
</dbReference>
<dbReference type="SUPFAM" id="SSF53474">
    <property type="entry name" value="alpha/beta-Hydrolases"/>
    <property type="match status" value="1"/>
</dbReference>
<evidence type="ECO:0000259" key="1">
    <source>
        <dbReference type="Pfam" id="PF12146"/>
    </source>
</evidence>
<evidence type="ECO:0000313" key="2">
    <source>
        <dbReference type="EMBL" id="PHH51380.1"/>
    </source>
</evidence>
<reference evidence="2 3" key="2">
    <citation type="journal article" date="2013" name="IMA Fungus">
        <title>IMA Genome-F 1: Ceratocystis fimbriata: Draft nuclear genome sequence for the plant pathogen, Ceratocystis fimbriata.</title>
        <authorList>
            <person name="Wilken P.M."/>
            <person name="Steenkamp E.T."/>
            <person name="Wingfield M.J."/>
            <person name="de Beer Z.W."/>
            <person name="Wingfield B.D."/>
        </authorList>
    </citation>
    <scope>NUCLEOTIDE SEQUENCE [LARGE SCALE GENOMIC DNA]</scope>
    <source>
        <strain evidence="2 3">CBS 114723</strain>
    </source>
</reference>
<dbReference type="InterPro" id="IPR029058">
    <property type="entry name" value="AB_hydrolase_fold"/>
</dbReference>
<dbReference type="OrthoDB" id="10249433at2759"/>
<accession>A0A2C5X089</accession>
<keyword evidence="3" id="KW-1185">Reference proteome</keyword>
<dbReference type="EMBL" id="APWK03000094">
    <property type="protein sequence ID" value="PHH51380.1"/>
    <property type="molecule type" value="Genomic_DNA"/>
</dbReference>
<name>A0A2C5X089_9PEZI</name>
<dbReference type="AlphaFoldDB" id="A0A2C5X089"/>
<gene>
    <name evidence="2" type="ORF">CFIMG_003114RAa</name>
</gene>
<dbReference type="Gene3D" id="3.40.50.1820">
    <property type="entry name" value="alpha/beta hydrolase"/>
    <property type="match status" value="1"/>
</dbReference>
<dbReference type="InterPro" id="IPR051044">
    <property type="entry name" value="MAG_DAG_Lipase"/>
</dbReference>
<reference evidence="2 3" key="1">
    <citation type="journal article" date="2013" name="Fungal Biol.">
        <title>Analysis of microsatellite markers in the genome of the plant pathogen Ceratocystis fimbriata.</title>
        <authorList>
            <person name="Simpson M.C."/>
            <person name="Wilken P.M."/>
            <person name="Coetzee M.P."/>
            <person name="Wingfield M.J."/>
            <person name="Wingfield B.D."/>
        </authorList>
    </citation>
    <scope>NUCLEOTIDE SEQUENCE [LARGE SCALE GENOMIC DNA]</scope>
    <source>
        <strain evidence="2 3">CBS 114723</strain>
    </source>
</reference>
<sequence>MPEIEGTFNVGGVALYTKTWVPVDPATANLIFFHGYSDHCNCYPDLFASLSSRGVAIYSLDQRGWGRSVAKPQDRGLTGPTTQVIADMVAFIESVFAQSDTLPTFVMGNSMGGGQILTLACTPQYKELTGKIRGWIAEAPLVAFPSGSEPMKLEVFVGRLAAKIRPNFQLKKPLDTNTLTRIPEMAEKVEKDELCHNTGTLQGLAGMLDRAANLDSGSLKLNDNVTALAIFHGSGDKITSHVASRKFLEAQKLQDRVFKEYEGAYHQLHADLCREEFNKDVGDWILERLESKPHL</sequence>
<evidence type="ECO:0000313" key="3">
    <source>
        <dbReference type="Proteomes" id="UP000222788"/>
    </source>
</evidence>
<dbReference type="STRING" id="1035309.A0A2C5X089"/>
<comment type="caution">
    <text evidence="2">The sequence shown here is derived from an EMBL/GenBank/DDBJ whole genome shotgun (WGS) entry which is preliminary data.</text>
</comment>
<dbReference type="InterPro" id="IPR022742">
    <property type="entry name" value="Hydrolase_4"/>
</dbReference>
<feature type="domain" description="Serine aminopeptidase S33" evidence="1">
    <location>
        <begin position="26"/>
        <end position="271"/>
    </location>
</feature>
<proteinExistence type="predicted"/>
<dbReference type="Proteomes" id="UP000222788">
    <property type="component" value="Unassembled WGS sequence"/>
</dbReference>
<protein>
    <submittedName>
        <fullName evidence="2">Putative monoglyceride lipase</fullName>
    </submittedName>
</protein>
<organism evidence="2 3">
    <name type="scientific">Ceratocystis fimbriata CBS 114723</name>
    <dbReference type="NCBI Taxonomy" id="1035309"/>
    <lineage>
        <taxon>Eukaryota</taxon>
        <taxon>Fungi</taxon>
        <taxon>Dikarya</taxon>
        <taxon>Ascomycota</taxon>
        <taxon>Pezizomycotina</taxon>
        <taxon>Sordariomycetes</taxon>
        <taxon>Hypocreomycetidae</taxon>
        <taxon>Microascales</taxon>
        <taxon>Ceratocystidaceae</taxon>
        <taxon>Ceratocystis</taxon>
    </lineage>
</organism>